<dbReference type="OrthoDB" id="4480650at2"/>
<protein>
    <submittedName>
        <fullName evidence="2">Uncharacterized protein</fullName>
    </submittedName>
</protein>
<proteinExistence type="predicted"/>
<dbReference type="Proteomes" id="UP000254978">
    <property type="component" value="Unassembled WGS sequence"/>
</dbReference>
<dbReference type="RefSeq" id="WP_068914707.1">
    <property type="nucleotide sequence ID" value="NZ_AP022600.1"/>
</dbReference>
<feature type="chain" id="PRO_5016731327" evidence="1">
    <location>
        <begin position="22"/>
        <end position="73"/>
    </location>
</feature>
<keyword evidence="3" id="KW-1185">Reference proteome</keyword>
<evidence type="ECO:0000256" key="1">
    <source>
        <dbReference type="SAM" id="SignalP"/>
    </source>
</evidence>
<name>A0A378TE84_9MYCO</name>
<evidence type="ECO:0000313" key="3">
    <source>
        <dbReference type="Proteomes" id="UP000254978"/>
    </source>
</evidence>
<feature type="signal peptide" evidence="1">
    <location>
        <begin position="1"/>
        <end position="21"/>
    </location>
</feature>
<organism evidence="2 3">
    <name type="scientific">Mycolicibacterium tokaiense</name>
    <dbReference type="NCBI Taxonomy" id="39695"/>
    <lineage>
        <taxon>Bacteria</taxon>
        <taxon>Bacillati</taxon>
        <taxon>Actinomycetota</taxon>
        <taxon>Actinomycetes</taxon>
        <taxon>Mycobacteriales</taxon>
        <taxon>Mycobacteriaceae</taxon>
        <taxon>Mycolicibacterium</taxon>
    </lineage>
</organism>
<accession>A0A378TE84</accession>
<keyword evidence="1" id="KW-0732">Signal</keyword>
<dbReference type="AlphaFoldDB" id="A0A378TE84"/>
<sequence length="73" mass="8387">MSYLLLVILLLAPFAVTAALAAWAHRDGHLRWHLDQFRFSAPMVGRLFDDDPVRSEFERHPCWPVSGALGERR</sequence>
<reference evidence="2 3" key="1">
    <citation type="submission" date="2018-06" db="EMBL/GenBank/DDBJ databases">
        <authorList>
            <consortium name="Pathogen Informatics"/>
            <person name="Doyle S."/>
        </authorList>
    </citation>
    <scope>NUCLEOTIDE SEQUENCE [LARGE SCALE GENOMIC DNA]</scope>
    <source>
        <strain evidence="2 3">NCTC10821</strain>
    </source>
</reference>
<dbReference type="EMBL" id="UGQT01000001">
    <property type="protein sequence ID" value="STZ59111.1"/>
    <property type="molecule type" value="Genomic_DNA"/>
</dbReference>
<evidence type="ECO:0000313" key="2">
    <source>
        <dbReference type="EMBL" id="STZ59111.1"/>
    </source>
</evidence>
<gene>
    <name evidence="2" type="ORF">NCTC10821_02633</name>
</gene>